<evidence type="ECO:0000256" key="13">
    <source>
        <dbReference type="SAM" id="MobiDB-lite"/>
    </source>
</evidence>
<feature type="region of interest" description="Disordered" evidence="13">
    <location>
        <begin position="265"/>
        <end position="304"/>
    </location>
</feature>
<dbReference type="RefSeq" id="XP_004336186.1">
    <property type="nucleotide sequence ID" value="XM_004336138.1"/>
</dbReference>
<keyword evidence="5 11" id="KW-0493">Microtubule</keyword>
<comment type="function">
    <text evidence="11">Positively regulates the activity of the minus-end directed microtubule motor protein dynein. May enhance dynein-mediated microtubule sliding by targeting dynein to the microtubule plus end. Required for several dynein- and microtubule-dependent processes.</text>
</comment>
<dbReference type="Gene3D" id="2.130.10.10">
    <property type="entry name" value="YVTN repeat-like/Quinoprotein amine dehydrogenase"/>
    <property type="match status" value="1"/>
</dbReference>
<dbReference type="PROSITE" id="PS00678">
    <property type="entry name" value="WD_REPEATS_1"/>
    <property type="match status" value="5"/>
</dbReference>
<dbReference type="PIRSF" id="PIRSF037647">
    <property type="entry name" value="Dynein_regulator_Lis1"/>
    <property type="match status" value="1"/>
</dbReference>
<dbReference type="HAMAP" id="MF_03141">
    <property type="entry name" value="lis1"/>
    <property type="match status" value="1"/>
</dbReference>
<feature type="repeat" description="WD" evidence="12">
    <location>
        <begin position="210"/>
        <end position="251"/>
    </location>
</feature>
<dbReference type="PANTHER" id="PTHR22847">
    <property type="entry name" value="WD40 REPEAT PROTEIN"/>
    <property type="match status" value="1"/>
</dbReference>
<dbReference type="GO" id="GO:1990234">
    <property type="term" value="C:transferase complex"/>
    <property type="evidence" value="ECO:0007669"/>
    <property type="project" value="UniProtKB-ARBA"/>
</dbReference>
<dbReference type="PRINTS" id="PR00320">
    <property type="entry name" value="GPROTEINBRPT"/>
</dbReference>
<dbReference type="InterPro" id="IPR020472">
    <property type="entry name" value="WD40_PAC1"/>
</dbReference>
<keyword evidence="9 11" id="KW-0206">Cytoskeleton</keyword>
<feature type="domain" description="PAC1-like LisH-like dimerisation" evidence="14">
    <location>
        <begin position="6"/>
        <end position="38"/>
    </location>
</feature>
<dbReference type="OrthoDB" id="674604at2759"/>
<dbReference type="SMART" id="SM00320">
    <property type="entry name" value="WD40"/>
    <property type="match status" value="7"/>
</dbReference>
<dbReference type="InterPro" id="IPR015943">
    <property type="entry name" value="WD40/YVTN_repeat-like_dom_sf"/>
</dbReference>
<evidence type="ECO:0000313" key="16">
    <source>
        <dbReference type="Proteomes" id="UP000011083"/>
    </source>
</evidence>
<feature type="compositionally biased region" description="Polar residues" evidence="13">
    <location>
        <begin position="266"/>
        <end position="283"/>
    </location>
</feature>
<dbReference type="GO" id="GO:0005737">
    <property type="term" value="C:cytoplasm"/>
    <property type="evidence" value="ECO:0007669"/>
    <property type="project" value="UniProtKB-UniRule"/>
</dbReference>
<dbReference type="EMBL" id="KB008070">
    <property type="protein sequence ID" value="ELR14173.1"/>
    <property type="molecule type" value="Genomic_DNA"/>
</dbReference>
<feature type="compositionally biased region" description="Basic residues" evidence="13">
    <location>
        <begin position="284"/>
        <end position="295"/>
    </location>
</feature>
<keyword evidence="1 11" id="KW-0813">Transport</keyword>
<dbReference type="Pfam" id="PF00400">
    <property type="entry name" value="WD40"/>
    <property type="match status" value="7"/>
</dbReference>
<dbReference type="InterPro" id="IPR037190">
    <property type="entry name" value="LIS1_N"/>
</dbReference>
<feature type="repeat" description="WD" evidence="12">
    <location>
        <begin position="338"/>
        <end position="379"/>
    </location>
</feature>
<dbReference type="GO" id="GO:0070840">
    <property type="term" value="F:dynein complex binding"/>
    <property type="evidence" value="ECO:0007669"/>
    <property type="project" value="UniProtKB-UniRule"/>
</dbReference>
<dbReference type="OMA" id="WHVATKE"/>
<dbReference type="GO" id="GO:0051012">
    <property type="term" value="P:microtubule sliding"/>
    <property type="evidence" value="ECO:0007669"/>
    <property type="project" value="UniProtKB-UniRule"/>
</dbReference>
<keyword evidence="4 11" id="KW-0132">Cell division</keyword>
<dbReference type="GO" id="GO:0000132">
    <property type="term" value="P:establishment of mitotic spindle orientation"/>
    <property type="evidence" value="ECO:0007669"/>
    <property type="project" value="UniProtKB-UniRule"/>
</dbReference>
<evidence type="ECO:0000256" key="11">
    <source>
        <dbReference type="HAMAP-Rule" id="MF_03141"/>
    </source>
</evidence>
<dbReference type="PROSITE" id="PS50082">
    <property type="entry name" value="WD_REPEATS_2"/>
    <property type="match status" value="7"/>
</dbReference>
<dbReference type="SUPFAM" id="SSF109925">
    <property type="entry name" value="Lissencephaly-1 protein (Lis-1, PAF-AH alpha) N-terminal domain"/>
    <property type="match status" value="1"/>
</dbReference>
<evidence type="ECO:0000256" key="2">
    <source>
        <dbReference type="ARBA" id="ARBA00022490"/>
    </source>
</evidence>
<keyword evidence="2 11" id="KW-0963">Cytoplasm</keyword>
<dbReference type="GeneID" id="14914763"/>
<dbReference type="GO" id="GO:0051301">
    <property type="term" value="P:cell division"/>
    <property type="evidence" value="ECO:0007669"/>
    <property type="project" value="UniProtKB-KW"/>
</dbReference>
<dbReference type="SMART" id="SM00667">
    <property type="entry name" value="LisH"/>
    <property type="match status" value="1"/>
</dbReference>
<dbReference type="PROSITE" id="PS50294">
    <property type="entry name" value="WD_REPEATS_REGION"/>
    <property type="match status" value="5"/>
</dbReference>
<evidence type="ECO:0000256" key="12">
    <source>
        <dbReference type="PROSITE-ProRule" id="PRU00221"/>
    </source>
</evidence>
<dbReference type="InterPro" id="IPR001680">
    <property type="entry name" value="WD40_rpt"/>
</dbReference>
<dbReference type="Pfam" id="PF24951">
    <property type="entry name" value="LisH_PAC1"/>
    <property type="match status" value="1"/>
</dbReference>
<evidence type="ECO:0000256" key="1">
    <source>
        <dbReference type="ARBA" id="ARBA00022448"/>
    </source>
</evidence>
<name>L8GN57_ACACF</name>
<protein>
    <recommendedName>
        <fullName evidence="11">Lissencephaly-1 homolog</fullName>
    </recommendedName>
</protein>
<dbReference type="KEGG" id="acan:ACA1_131760"/>
<dbReference type="VEuPathDB" id="AmoebaDB:ACA1_131760"/>
<dbReference type="InterPro" id="IPR006594">
    <property type="entry name" value="LisH"/>
</dbReference>
<dbReference type="PANTHER" id="PTHR22847:SF637">
    <property type="entry name" value="WD REPEAT DOMAIN 5B"/>
    <property type="match status" value="1"/>
</dbReference>
<dbReference type="InterPro" id="IPR036322">
    <property type="entry name" value="WD40_repeat_dom_sf"/>
</dbReference>
<dbReference type="CDD" id="cd00200">
    <property type="entry name" value="WD40"/>
    <property type="match status" value="1"/>
</dbReference>
<comment type="similarity">
    <text evidence="11">Belongs to the WD repeat LIS1/nudF family.</text>
</comment>
<evidence type="ECO:0000259" key="14">
    <source>
        <dbReference type="Pfam" id="PF24951"/>
    </source>
</evidence>
<feature type="repeat" description="WD" evidence="12">
    <location>
        <begin position="381"/>
        <end position="415"/>
    </location>
</feature>
<reference evidence="15 16" key="1">
    <citation type="journal article" date="2013" name="Genome Biol.">
        <title>Genome of Acanthamoeba castellanii highlights extensive lateral gene transfer and early evolution of tyrosine kinase signaling.</title>
        <authorList>
            <person name="Clarke M."/>
            <person name="Lohan A.J."/>
            <person name="Liu B."/>
            <person name="Lagkouvardos I."/>
            <person name="Roy S."/>
            <person name="Zafar N."/>
            <person name="Bertelli C."/>
            <person name="Schilde C."/>
            <person name="Kianianmomeni A."/>
            <person name="Burglin T.R."/>
            <person name="Frech C."/>
            <person name="Turcotte B."/>
            <person name="Kopec K.O."/>
            <person name="Synnott J.M."/>
            <person name="Choo C."/>
            <person name="Paponov I."/>
            <person name="Finkler A."/>
            <person name="Soon Heng Tan C."/>
            <person name="Hutchins A.P."/>
            <person name="Weinmeier T."/>
            <person name="Rattei T."/>
            <person name="Chu J.S."/>
            <person name="Gimenez G."/>
            <person name="Irimia M."/>
            <person name="Rigden D.J."/>
            <person name="Fitzpatrick D.A."/>
            <person name="Lorenzo-Morales J."/>
            <person name="Bateman A."/>
            <person name="Chiu C.H."/>
            <person name="Tang P."/>
            <person name="Hegemann P."/>
            <person name="Fromm H."/>
            <person name="Raoult D."/>
            <person name="Greub G."/>
            <person name="Miranda-Saavedra D."/>
            <person name="Chen N."/>
            <person name="Nash P."/>
            <person name="Ginger M.L."/>
            <person name="Horn M."/>
            <person name="Schaap P."/>
            <person name="Caler L."/>
            <person name="Loftus B."/>
        </authorList>
    </citation>
    <scope>NUCLEOTIDE SEQUENCE [LARGE SCALE GENOMIC DNA]</scope>
    <source>
        <strain evidence="15 16">Neff</strain>
    </source>
</reference>
<dbReference type="InterPro" id="IPR056795">
    <property type="entry name" value="PAC1-like_LisH-like_dom"/>
</dbReference>
<evidence type="ECO:0000256" key="5">
    <source>
        <dbReference type="ARBA" id="ARBA00022701"/>
    </source>
</evidence>
<evidence type="ECO:0000256" key="8">
    <source>
        <dbReference type="ARBA" id="ARBA00023054"/>
    </source>
</evidence>
<feature type="repeat" description="WD" evidence="12">
    <location>
        <begin position="127"/>
        <end position="168"/>
    </location>
</feature>
<gene>
    <name evidence="15" type="ORF">ACA1_131760</name>
</gene>
<dbReference type="Gene3D" id="1.20.960.30">
    <property type="match status" value="1"/>
</dbReference>
<dbReference type="GO" id="GO:0005875">
    <property type="term" value="C:microtubule associated complex"/>
    <property type="evidence" value="ECO:0007669"/>
    <property type="project" value="UniProtKB-UniRule"/>
</dbReference>
<evidence type="ECO:0000256" key="10">
    <source>
        <dbReference type="ARBA" id="ARBA00023306"/>
    </source>
</evidence>
<keyword evidence="10 11" id="KW-0131">Cell cycle</keyword>
<dbReference type="InterPro" id="IPR019775">
    <property type="entry name" value="WD40_repeat_CS"/>
</dbReference>
<feature type="repeat" description="WD" evidence="12">
    <location>
        <begin position="169"/>
        <end position="210"/>
    </location>
</feature>
<dbReference type="Proteomes" id="UP000011083">
    <property type="component" value="Unassembled WGS sequence"/>
</dbReference>
<dbReference type="STRING" id="1257118.L8GN57"/>
<evidence type="ECO:0000313" key="15">
    <source>
        <dbReference type="EMBL" id="ELR14173.1"/>
    </source>
</evidence>
<sequence>MEMTNKQKESLNKAVLEYLRSAGFTKTVETFQEEALVDPDPKSAGLLEKKWTSVLRLQKKIMELESKVTQLQEEVDKGGGGAAKKQNGENIPPAALFHPLFNILASASEDATIMLWDYETGEFDRTLKGHTLAVQDIAFDQAGKFLASCSADLSVKLWDLSSWKCVKTLQGHDHNVSAVVFTPTGDHIISASRDKTVKVWEVSTGYCIKTLQHDEWVKRVLTSEDGTTVVTASYDQTIRTWDLAKGECTGVYRGHDHVIESIALSPATTPSLTQDSEADSNGNHRTRNARTRTKAGNKGGAGAYIASGSRDKTIRIWDTQTQQEVMTLRPRGRLQSRQVGHDNWVRTVLFHPNGKLLISVSDDKSIMIWDLVQRRCIKTIHEAHPHFVSCADWNKRYPLLATGGVDNTVKVWPAT</sequence>
<keyword evidence="6" id="KW-0677">Repeat</keyword>
<keyword evidence="16" id="KW-1185">Reference proteome</keyword>
<organism evidence="15 16">
    <name type="scientific">Acanthamoeba castellanii (strain ATCC 30010 / Neff)</name>
    <dbReference type="NCBI Taxonomy" id="1257118"/>
    <lineage>
        <taxon>Eukaryota</taxon>
        <taxon>Amoebozoa</taxon>
        <taxon>Discosea</taxon>
        <taxon>Longamoebia</taxon>
        <taxon>Centramoebida</taxon>
        <taxon>Acanthamoebidae</taxon>
        <taxon>Acanthamoeba</taxon>
    </lineage>
</organism>
<feature type="repeat" description="WD" evidence="12">
    <location>
        <begin position="302"/>
        <end position="327"/>
    </location>
</feature>
<dbReference type="AlphaFoldDB" id="L8GN57"/>
<evidence type="ECO:0000256" key="9">
    <source>
        <dbReference type="ARBA" id="ARBA00023212"/>
    </source>
</evidence>
<evidence type="ECO:0000256" key="3">
    <source>
        <dbReference type="ARBA" id="ARBA00022574"/>
    </source>
</evidence>
<keyword evidence="8 11" id="KW-0175">Coiled coil</keyword>
<keyword evidence="3 12" id="KW-0853">WD repeat</keyword>
<evidence type="ECO:0000256" key="7">
    <source>
        <dbReference type="ARBA" id="ARBA00022776"/>
    </source>
</evidence>
<dbReference type="GO" id="GO:0005874">
    <property type="term" value="C:microtubule"/>
    <property type="evidence" value="ECO:0007669"/>
    <property type="project" value="UniProtKB-KW"/>
</dbReference>
<dbReference type="GO" id="GO:0005813">
    <property type="term" value="C:centrosome"/>
    <property type="evidence" value="ECO:0007669"/>
    <property type="project" value="UniProtKB-SubCell"/>
</dbReference>
<accession>L8GN57</accession>
<proteinExistence type="inferred from homology"/>
<feature type="repeat" description="WD" evidence="12">
    <location>
        <begin position="97"/>
        <end position="126"/>
    </location>
</feature>
<dbReference type="SUPFAM" id="SSF50978">
    <property type="entry name" value="WD40 repeat-like"/>
    <property type="match status" value="1"/>
</dbReference>
<evidence type="ECO:0000256" key="6">
    <source>
        <dbReference type="ARBA" id="ARBA00022737"/>
    </source>
</evidence>
<dbReference type="FunFam" id="1.20.960.30:FF:000002">
    <property type="entry name" value="Platelet-activating factor acetylhydrolase ib"/>
    <property type="match status" value="1"/>
</dbReference>
<dbReference type="InterPro" id="IPR017252">
    <property type="entry name" value="Dynein_regulator_LIS1"/>
</dbReference>
<evidence type="ECO:0000256" key="4">
    <source>
        <dbReference type="ARBA" id="ARBA00022618"/>
    </source>
</evidence>
<comment type="subcellular location">
    <subcellularLocation>
        <location evidence="11">Cytoplasm</location>
        <location evidence="11">Cytoskeleton</location>
    </subcellularLocation>
    <subcellularLocation>
        <location evidence="11">Cytoplasm</location>
        <location evidence="11">Cytoskeleton</location>
        <location evidence="11">Microtubule organizing center</location>
        <location evidence="11">Centrosome</location>
    </subcellularLocation>
    <text evidence="11">Localizes to the plus end of microtubules and to the centrosome.</text>
</comment>
<keyword evidence="7 11" id="KW-0498">Mitosis</keyword>
<comment type="domain">
    <text evidence="11">Dimerization mediated by the LisH domain may be required to activate dynein.</text>
</comment>
<dbReference type="PROSITE" id="PS50896">
    <property type="entry name" value="LISH"/>
    <property type="match status" value="1"/>
</dbReference>